<keyword evidence="3 6" id="KW-0472">Membrane</keyword>
<dbReference type="Proteomes" id="UP001295684">
    <property type="component" value="Unassembled WGS sequence"/>
</dbReference>
<evidence type="ECO:0000313" key="8">
    <source>
        <dbReference type="EMBL" id="CAI2370321.1"/>
    </source>
</evidence>
<accession>A0AAD1UM58</accession>
<comment type="function">
    <text evidence="6">Clathrin is the major protein of the polyhedral coat of coated pits and vesicles.</text>
</comment>
<feature type="compositionally biased region" description="Polar residues" evidence="7">
    <location>
        <begin position="28"/>
        <end position="38"/>
    </location>
</feature>
<evidence type="ECO:0000256" key="7">
    <source>
        <dbReference type="SAM" id="MobiDB-lite"/>
    </source>
</evidence>
<comment type="caution">
    <text evidence="8">The sequence shown here is derived from an EMBL/GenBank/DDBJ whole genome shotgun (WGS) entry which is preliminary data.</text>
</comment>
<dbReference type="GO" id="GO:0016192">
    <property type="term" value="P:vesicle-mediated transport"/>
    <property type="evidence" value="ECO:0007669"/>
    <property type="project" value="InterPro"/>
</dbReference>
<dbReference type="EMBL" id="CAMPGE010011492">
    <property type="protein sequence ID" value="CAI2370321.1"/>
    <property type="molecule type" value="Genomic_DNA"/>
</dbReference>
<dbReference type="GO" id="GO:0005198">
    <property type="term" value="F:structural molecule activity"/>
    <property type="evidence" value="ECO:0007669"/>
    <property type="project" value="InterPro"/>
</dbReference>
<feature type="compositionally biased region" description="Basic and acidic residues" evidence="7">
    <location>
        <begin position="111"/>
        <end position="128"/>
    </location>
</feature>
<name>A0AAD1UM58_EUPCR</name>
<comment type="subcellular location">
    <subcellularLocation>
        <location evidence="1 6">Cytoplasmic vesicle membrane</location>
        <topology evidence="1 6">Peripheral membrane protein</topology>
        <orientation evidence="1 6">Cytoplasmic side</orientation>
    </subcellularLocation>
    <subcellularLocation>
        <location evidence="6">Membrane</location>
        <location evidence="6">Coated pit</location>
        <topology evidence="6">Peripheral membrane protein</topology>
        <orientation evidence="6">Cytoplasmic side</orientation>
    </subcellularLocation>
    <text evidence="6">Cytoplasmic face of coated pits and vesicles.</text>
</comment>
<keyword evidence="9" id="KW-1185">Reference proteome</keyword>
<dbReference type="AlphaFoldDB" id="A0AAD1UM58"/>
<feature type="compositionally biased region" description="Basic and acidic residues" evidence="7">
    <location>
        <begin position="148"/>
        <end position="163"/>
    </location>
</feature>
<keyword evidence="5 6" id="KW-0968">Cytoplasmic vesicle</keyword>
<gene>
    <name evidence="8" type="ORF">ECRASSUSDP1_LOCUS11632</name>
</gene>
<dbReference type="GO" id="GO:0030130">
    <property type="term" value="C:clathrin coat of trans-Golgi network vesicle"/>
    <property type="evidence" value="ECO:0007669"/>
    <property type="project" value="InterPro"/>
</dbReference>
<dbReference type="GO" id="GO:0006886">
    <property type="term" value="P:intracellular protein transport"/>
    <property type="evidence" value="ECO:0007669"/>
    <property type="project" value="InterPro"/>
</dbReference>
<feature type="compositionally biased region" description="Gly residues" evidence="7">
    <location>
        <begin position="45"/>
        <end position="55"/>
    </location>
</feature>
<dbReference type="GO" id="GO:0030132">
    <property type="term" value="C:clathrin coat of coated pit"/>
    <property type="evidence" value="ECO:0007669"/>
    <property type="project" value="InterPro"/>
</dbReference>
<proteinExistence type="inferred from homology"/>
<evidence type="ECO:0000256" key="3">
    <source>
        <dbReference type="ARBA" id="ARBA00023136"/>
    </source>
</evidence>
<reference evidence="8" key="1">
    <citation type="submission" date="2023-07" db="EMBL/GenBank/DDBJ databases">
        <authorList>
            <consortium name="AG Swart"/>
            <person name="Singh M."/>
            <person name="Singh A."/>
            <person name="Seah K."/>
            <person name="Emmerich C."/>
        </authorList>
    </citation>
    <scope>NUCLEOTIDE SEQUENCE</scope>
    <source>
        <strain evidence="8">DP1</strain>
    </source>
</reference>
<feature type="region of interest" description="Disordered" evidence="7">
    <location>
        <begin position="1"/>
        <end position="72"/>
    </location>
</feature>
<organism evidence="8 9">
    <name type="scientific">Euplotes crassus</name>
    <dbReference type="NCBI Taxonomy" id="5936"/>
    <lineage>
        <taxon>Eukaryota</taxon>
        <taxon>Sar</taxon>
        <taxon>Alveolata</taxon>
        <taxon>Ciliophora</taxon>
        <taxon>Intramacronucleata</taxon>
        <taxon>Spirotrichea</taxon>
        <taxon>Hypotrichia</taxon>
        <taxon>Euplotida</taxon>
        <taxon>Euplotidae</taxon>
        <taxon>Moneuplotes</taxon>
    </lineage>
</organism>
<dbReference type="InterPro" id="IPR000996">
    <property type="entry name" value="Clathrin_L-chain"/>
</dbReference>
<sequence length="218" mass="25263">MAELFDQNSNEEPQADPLREDEFGVQPDSEQVDVNQDSPADGGNDFWGGDFGGGNSNMDQPEGSNDDHLGEVSDVHQQQVQVVNKPKVGHAFEAPLSEEEELRIQQIEQEQMDRQRALQHKEEEEYKDKKAKQAAARQELDDWYQQKNTERQARSKQNKEEEWAYLQTREEHKKSKNPWEKIVDNVEINPTKYLGKKDVTRMRQAMLARKGDLKEGRL</sequence>
<evidence type="ECO:0000256" key="1">
    <source>
        <dbReference type="ARBA" id="ARBA00004180"/>
    </source>
</evidence>
<evidence type="ECO:0000256" key="5">
    <source>
        <dbReference type="ARBA" id="ARBA00023329"/>
    </source>
</evidence>
<feature type="region of interest" description="Disordered" evidence="7">
    <location>
        <begin position="92"/>
        <end position="163"/>
    </location>
</feature>
<evidence type="ECO:0000256" key="4">
    <source>
        <dbReference type="ARBA" id="ARBA00023176"/>
    </source>
</evidence>
<protein>
    <recommendedName>
        <fullName evidence="6">Clathrin light chain</fullName>
    </recommendedName>
</protein>
<evidence type="ECO:0000313" key="9">
    <source>
        <dbReference type="Proteomes" id="UP001295684"/>
    </source>
</evidence>
<comment type="similarity">
    <text evidence="2 6">Belongs to the clathrin light chain family.</text>
</comment>
<keyword evidence="4 6" id="KW-0168">Coated pit</keyword>
<evidence type="ECO:0000256" key="6">
    <source>
        <dbReference type="RuleBase" id="RU363137"/>
    </source>
</evidence>
<feature type="compositionally biased region" description="Polar residues" evidence="7">
    <location>
        <begin position="1"/>
        <end position="12"/>
    </location>
</feature>
<dbReference type="Pfam" id="PF01086">
    <property type="entry name" value="Clathrin_lg_ch"/>
    <property type="match status" value="1"/>
</dbReference>
<evidence type="ECO:0000256" key="2">
    <source>
        <dbReference type="ARBA" id="ARBA00005263"/>
    </source>
</evidence>